<dbReference type="AlphaFoldDB" id="A0A540V9N6"/>
<comment type="caution">
    <text evidence="2">The sequence shown here is derived from an EMBL/GenBank/DDBJ whole genome shotgun (WGS) entry which is preliminary data.</text>
</comment>
<dbReference type="InterPro" id="IPR010921">
    <property type="entry name" value="Trp_repressor/repl_initiator"/>
</dbReference>
<dbReference type="GO" id="GO:0043565">
    <property type="term" value="F:sequence-specific DNA binding"/>
    <property type="evidence" value="ECO:0007669"/>
    <property type="project" value="InterPro"/>
</dbReference>
<reference evidence="2 3" key="1">
    <citation type="submission" date="2019-06" db="EMBL/GenBank/DDBJ databases">
        <title>Metagenome assembled Genome of Spiribacter salinus SL48-SHIP from the microbial mat of Salt Lake 48 (Novosibirsk region, Russia).</title>
        <authorList>
            <person name="Shipova A."/>
            <person name="Rozanov A.S."/>
            <person name="Bryanskaya A.V."/>
            <person name="Peltek S.E."/>
        </authorList>
    </citation>
    <scope>NUCLEOTIDE SEQUENCE [LARGE SCALE GENOMIC DNA]</scope>
    <source>
        <strain evidence="2">SL48-SHIP-2</strain>
    </source>
</reference>
<evidence type="ECO:0000256" key="1">
    <source>
        <dbReference type="SAM" id="MobiDB-lite"/>
    </source>
</evidence>
<proteinExistence type="predicted"/>
<dbReference type="Proteomes" id="UP000315400">
    <property type="component" value="Unassembled WGS sequence"/>
</dbReference>
<evidence type="ECO:0000313" key="2">
    <source>
        <dbReference type="EMBL" id="TQE93490.1"/>
    </source>
</evidence>
<feature type="region of interest" description="Disordered" evidence="1">
    <location>
        <begin position="90"/>
        <end position="111"/>
    </location>
</feature>
<feature type="region of interest" description="Disordered" evidence="1">
    <location>
        <begin position="1"/>
        <end position="42"/>
    </location>
</feature>
<evidence type="ECO:0000313" key="3">
    <source>
        <dbReference type="Proteomes" id="UP000315400"/>
    </source>
</evidence>
<evidence type="ECO:0008006" key="4">
    <source>
        <dbReference type="Google" id="ProtNLM"/>
    </source>
</evidence>
<organism evidence="2 3">
    <name type="scientific">Spiribacter salinus</name>
    <dbReference type="NCBI Taxonomy" id="1335746"/>
    <lineage>
        <taxon>Bacteria</taxon>
        <taxon>Pseudomonadati</taxon>
        <taxon>Pseudomonadota</taxon>
        <taxon>Gammaproteobacteria</taxon>
        <taxon>Chromatiales</taxon>
        <taxon>Ectothiorhodospiraceae</taxon>
        <taxon>Spiribacter</taxon>
    </lineage>
</organism>
<gene>
    <name evidence="2" type="ORF">FKY71_18180</name>
</gene>
<dbReference type="SUPFAM" id="SSF48295">
    <property type="entry name" value="TrpR-like"/>
    <property type="match status" value="1"/>
</dbReference>
<name>A0A540V9N6_9GAMM</name>
<sequence>MPSQTPLSSDAASDAVSPDARPDRVVAAPAAPTAELTRTPKRRSFTAKYKLRILDETDRAADTGGVTSILRREGLYSSALTDWRRARAAGTLGALQPRPRGPQKAPANPLQAELDKANREVAALQRRLDKAQAVIAIQKKVAALLEEMEQTSERGGTS</sequence>
<feature type="compositionally biased region" description="Low complexity" evidence="1">
    <location>
        <begin position="8"/>
        <end position="32"/>
    </location>
</feature>
<accession>A0A540V9N6</accession>
<protein>
    <recommendedName>
        <fullName evidence="4">Transposase</fullName>
    </recommendedName>
</protein>
<dbReference type="EMBL" id="VIFK01000468">
    <property type="protein sequence ID" value="TQE93490.1"/>
    <property type="molecule type" value="Genomic_DNA"/>
</dbReference>